<dbReference type="STRING" id="211114.SAMN04489726_0841"/>
<evidence type="ECO:0000256" key="1">
    <source>
        <dbReference type="SAM" id="Phobius"/>
    </source>
</evidence>
<dbReference type="Proteomes" id="UP000183376">
    <property type="component" value="Chromosome I"/>
</dbReference>
<accession>A0A1G9S299</accession>
<organism evidence="2 3">
    <name type="scientific">Allokutzneria albata</name>
    <name type="common">Kibdelosporangium albatum</name>
    <dbReference type="NCBI Taxonomy" id="211114"/>
    <lineage>
        <taxon>Bacteria</taxon>
        <taxon>Bacillati</taxon>
        <taxon>Actinomycetota</taxon>
        <taxon>Actinomycetes</taxon>
        <taxon>Pseudonocardiales</taxon>
        <taxon>Pseudonocardiaceae</taxon>
        <taxon>Allokutzneria</taxon>
    </lineage>
</organism>
<feature type="transmembrane region" description="Helical" evidence="1">
    <location>
        <begin position="118"/>
        <end position="136"/>
    </location>
</feature>
<reference evidence="2 3" key="1">
    <citation type="submission" date="2016-10" db="EMBL/GenBank/DDBJ databases">
        <authorList>
            <person name="de Groot N.N."/>
        </authorList>
    </citation>
    <scope>NUCLEOTIDE SEQUENCE [LARGE SCALE GENOMIC DNA]</scope>
    <source>
        <strain evidence="2 3">DSM 44149</strain>
    </source>
</reference>
<keyword evidence="1" id="KW-0812">Transmembrane</keyword>
<feature type="transmembrane region" description="Helical" evidence="1">
    <location>
        <begin position="94"/>
        <end position="112"/>
    </location>
</feature>
<keyword evidence="3" id="KW-1185">Reference proteome</keyword>
<dbReference type="RefSeq" id="WP_030433739.1">
    <property type="nucleotide sequence ID" value="NZ_JOEF01000054.1"/>
</dbReference>
<dbReference type="AlphaFoldDB" id="A0A1G9S299"/>
<proteinExistence type="predicted"/>
<name>A0A1G9S299_ALLAB</name>
<protein>
    <submittedName>
        <fullName evidence="2">Uncharacterized protein</fullName>
    </submittedName>
</protein>
<dbReference type="EMBL" id="LT629701">
    <property type="protein sequence ID" value="SDM29542.1"/>
    <property type="molecule type" value="Genomic_DNA"/>
</dbReference>
<gene>
    <name evidence="2" type="ORF">SAMN04489726_0841</name>
</gene>
<keyword evidence="1" id="KW-1133">Transmembrane helix</keyword>
<keyword evidence="1" id="KW-0472">Membrane</keyword>
<feature type="transmembrane region" description="Helical" evidence="1">
    <location>
        <begin position="143"/>
        <end position="162"/>
    </location>
</feature>
<evidence type="ECO:0000313" key="3">
    <source>
        <dbReference type="Proteomes" id="UP000183376"/>
    </source>
</evidence>
<sequence>MNPIEQYRRAMTELGAADEVARVDHRVEGLWAQAVAAARPALDDRTAAGLPPAVTPDLSAPADLDIGSHLDEIERFITGDVGETPENTWNSPRWVGGVWLGACVFFAIVLGVTVRGTAVVPAVVPPIITGLVLIALGPGRVPGWIWAIGLMPLAMLAASGSPPSSTDLVAAEPQWFLGVVFVVLVHGFARLMRAADEQRLRALVNKGKTITDSMVVAIARRPLEIEVVACTIGAATGPGAAVLVLASLVALFKRGALTSAVAAGAGLLILMVNFETGDWAHRIVLVALIAHWARAMLSTEWKQPLARTEWIMGRVGQVGLAAVRRTQGMLPVPTFSFSSGQSARPAAEPAKYPDGQFGRYCNSCVGVTAHVSGGLSMPYCVQCGSKAAGGGRGDRNFPDYCASCGGTTPHTSHGCVVCGG</sequence>
<feature type="transmembrane region" description="Helical" evidence="1">
    <location>
        <begin position="174"/>
        <end position="192"/>
    </location>
</feature>
<evidence type="ECO:0000313" key="2">
    <source>
        <dbReference type="EMBL" id="SDM29542.1"/>
    </source>
</evidence>
<feature type="transmembrane region" description="Helical" evidence="1">
    <location>
        <begin position="255"/>
        <end position="273"/>
    </location>
</feature>